<keyword evidence="6" id="KW-0498">Mitosis</keyword>
<dbReference type="InterPro" id="IPR027417">
    <property type="entry name" value="P-loop_NTPase"/>
</dbReference>
<dbReference type="SUPFAM" id="SSF52540">
    <property type="entry name" value="P-loop containing nucleoside triphosphate hydrolases"/>
    <property type="match status" value="2"/>
</dbReference>
<gene>
    <name evidence="14" type="primary">SMC1</name>
    <name evidence="14" type="ORF">FIM1_1634</name>
</gene>
<dbReference type="Pfam" id="PF06470">
    <property type="entry name" value="SMC_hinge"/>
    <property type="match status" value="1"/>
</dbReference>
<dbReference type="InterPro" id="IPR010935">
    <property type="entry name" value="SMC_hinge"/>
</dbReference>
<dbReference type="SUPFAM" id="SSF57997">
    <property type="entry name" value="Tropomyosin"/>
    <property type="match status" value="1"/>
</dbReference>
<feature type="domain" description="SMC hinge" evidence="13">
    <location>
        <begin position="544"/>
        <end position="659"/>
    </location>
</feature>
<dbReference type="EMBL" id="CP015055">
    <property type="protein sequence ID" value="QGN14957.1"/>
    <property type="molecule type" value="Genomic_DNA"/>
</dbReference>
<sequence>MGRLIGLELHNFKSYKDTVKVGFGNSYFTSIIGPNGSGKSNLMDAISFVLGVRSSHLRSSALVDLIYRGRKEHDDDDSDRSKRARSSELSGSSQVSDSENDEEPRSAYVTCVYQKNDSDEPTRFTRIIHSSGESVYKIDGKTVSYKRYNEELEAENILVKARNFLVFQGDVERIASQGPESLTLLLEQVSGSINYKNDYERLKEEHRLALAEFTDAHNARKKVQNDLKSFKEGVQRDEQYRSSLEIRDKLKHNYVLWELFHILEKRKDLVKDLTVSKTEMIALKNKLNDEERVLTKIKSTAAKHELQLSKLKDTVAQLENEKTSLQSSLLPVGSERLATIKRINNLEKRITSFNKDMERQKAYVKQFENQLKVVTKTKQTFEKELESIHANLSKFKLSEEDLKQYELLKSKYLTSGGSQIEEKLAILRNDHLEITEECEMVNKRLKLTRSRITDELQVDAEALETDLNEITQKLNDKNALAATKSKEWKTTQTSLESLKNKEYELNFNLRDVLLKIDDLNADQRETKKERKLRENVAMLKRLFPGVKGLVHDLCHPKKEKYAVAVSTILGKNFDSVIVDSIATAHECIQYLKKQRAGSASFIPLDTIDVNSPSLPVSDVQGCLLAINAIEYESYLEKAMQYVCADAIICDNLDLAKELKWSKRVKAKLVTLEGAIIHKAGQMTGGTSQKNQNRWNKDEYQGLMVLKDQVTEDLAKISGEIRQNNIKSRELENDISLLNNEISGLRTQVSSLQRTLEGKSVEIKHNEKLITDELEPQIKTFESRIEELNAKIKKLEDQKDLLQEEIFKPFTEKYGFSIKDYEKGTGEVMRKHSKELQQFQKEILNIENKLEFENDRLQVTTARHAKALNDLQNLRDSLGALEKQEDVITNKLNSVKAKIFQEQQAVDKQQKDLDEKVHNLLSFDNNISEIQTNMQAAKRKAEQLKEDIESLDLEQLSILKNCKVSNIDLPMLNTSLSDVSIEVLDSNNTNVVSEFDYDFSGLPEKYKQNNGDNMKEEFETEIKNIEDKLEMLQPNSKAVERYHETRNKLDEASAENEHLRVKEKKAKQKFLEVKAKRKELFEKCFQHVDKHIDQIYRALTKDPHDKSELAGGNASLTVENEDEPYLGGIRYFATPPLKRFKDMEYLSGGEKTMAALALLFTINSYQPSPFFVLDEVDAALDITNVERIAHYIKRNANPNAQFIVISLKNAMFEKSQSLVGVFREQQENSSRMVSLNLENYEDD</sequence>
<dbReference type="Proteomes" id="UP000422736">
    <property type="component" value="Chromosome 2"/>
</dbReference>
<proteinExistence type="inferred from homology"/>
<evidence type="ECO:0000256" key="9">
    <source>
        <dbReference type="ARBA" id="ARBA00023306"/>
    </source>
</evidence>
<keyword evidence="8 10" id="KW-0539">Nucleus</keyword>
<organism evidence="14 15">
    <name type="scientific">Kluyveromyces marxianus</name>
    <name type="common">Yeast</name>
    <name type="synonym">Candida kefyr</name>
    <dbReference type="NCBI Taxonomy" id="4911"/>
    <lineage>
        <taxon>Eukaryota</taxon>
        <taxon>Fungi</taxon>
        <taxon>Dikarya</taxon>
        <taxon>Ascomycota</taxon>
        <taxon>Saccharomycotina</taxon>
        <taxon>Saccharomycetes</taxon>
        <taxon>Saccharomycetales</taxon>
        <taxon>Saccharomycetaceae</taxon>
        <taxon>Kluyveromyces</taxon>
    </lineage>
</organism>
<feature type="coiled-coil region" evidence="11">
    <location>
        <begin position="720"/>
        <end position="804"/>
    </location>
</feature>
<keyword evidence="5" id="KW-0132">Cell division</keyword>
<feature type="coiled-coil region" evidence="11">
    <location>
        <begin position="1014"/>
        <end position="1068"/>
    </location>
</feature>
<dbReference type="Gene3D" id="1.20.1060.20">
    <property type="match status" value="1"/>
</dbReference>
<dbReference type="PANTHER" id="PTHR18937">
    <property type="entry name" value="STRUCTURAL MAINTENANCE OF CHROMOSOMES SMC FAMILY MEMBER"/>
    <property type="match status" value="1"/>
</dbReference>
<feature type="coiled-coil region" evidence="11">
    <location>
        <begin position="828"/>
        <end position="890"/>
    </location>
</feature>
<keyword evidence="4" id="KW-0158">Chromosome</keyword>
<dbReference type="InterPro" id="IPR024704">
    <property type="entry name" value="SMC"/>
</dbReference>
<dbReference type="Gene3D" id="1.10.287.1490">
    <property type="match status" value="1"/>
</dbReference>
<keyword evidence="15" id="KW-1185">Reference proteome</keyword>
<evidence type="ECO:0000313" key="15">
    <source>
        <dbReference type="Proteomes" id="UP000422736"/>
    </source>
</evidence>
<evidence type="ECO:0000256" key="11">
    <source>
        <dbReference type="SAM" id="Coils"/>
    </source>
</evidence>
<keyword evidence="7 11" id="KW-0175">Coiled coil</keyword>
<evidence type="ECO:0000256" key="10">
    <source>
        <dbReference type="PIRNR" id="PIRNR005719"/>
    </source>
</evidence>
<reference evidence="14 15" key="2">
    <citation type="submission" date="2019-11" db="EMBL/GenBank/DDBJ databases">
        <authorList>
            <person name="Lu H."/>
        </authorList>
    </citation>
    <scope>NUCLEOTIDE SEQUENCE [LARGE SCALE GENOMIC DNA]</scope>
    <source>
        <strain evidence="14 15">FIM1</strain>
    </source>
</reference>
<feature type="region of interest" description="Disordered" evidence="12">
    <location>
        <begin position="72"/>
        <end position="106"/>
    </location>
</feature>
<dbReference type="SUPFAM" id="SSF75553">
    <property type="entry name" value="Smc hinge domain"/>
    <property type="match status" value="1"/>
</dbReference>
<feature type="compositionally biased region" description="Polar residues" evidence="12">
    <location>
        <begin position="88"/>
        <end position="97"/>
    </location>
</feature>
<dbReference type="InterPro" id="IPR003395">
    <property type="entry name" value="RecF/RecN/SMC_N"/>
</dbReference>
<evidence type="ECO:0000256" key="8">
    <source>
        <dbReference type="ARBA" id="ARBA00023242"/>
    </source>
</evidence>
<evidence type="ECO:0000259" key="13">
    <source>
        <dbReference type="SMART" id="SM00968"/>
    </source>
</evidence>
<dbReference type="Pfam" id="PF02463">
    <property type="entry name" value="SMC_N"/>
    <property type="match status" value="1"/>
</dbReference>
<comment type="similarity">
    <text evidence="3">Belongs to the SMC family. SMC1 subfamily.</text>
</comment>
<keyword evidence="9" id="KW-0131">Cell cycle</keyword>
<dbReference type="InterPro" id="IPR036277">
    <property type="entry name" value="SMC_hinge_sf"/>
</dbReference>
<evidence type="ECO:0000256" key="5">
    <source>
        <dbReference type="ARBA" id="ARBA00022618"/>
    </source>
</evidence>
<evidence type="ECO:0000256" key="6">
    <source>
        <dbReference type="ARBA" id="ARBA00022776"/>
    </source>
</evidence>
<evidence type="ECO:0000256" key="2">
    <source>
        <dbReference type="ARBA" id="ARBA00004286"/>
    </source>
</evidence>
<evidence type="ECO:0000313" key="14">
    <source>
        <dbReference type="EMBL" id="QGN14957.1"/>
    </source>
</evidence>
<evidence type="ECO:0000256" key="12">
    <source>
        <dbReference type="SAM" id="MobiDB-lite"/>
    </source>
</evidence>
<dbReference type="SMART" id="SM00968">
    <property type="entry name" value="SMC_hinge"/>
    <property type="match status" value="1"/>
</dbReference>
<evidence type="ECO:0000256" key="1">
    <source>
        <dbReference type="ARBA" id="ARBA00004123"/>
    </source>
</evidence>
<name>A0ABX6ESD8_KLUMA</name>
<protein>
    <recommendedName>
        <fullName evidence="10">Structural maintenance of chromosomes protein</fullName>
    </recommendedName>
</protein>
<evidence type="ECO:0000256" key="7">
    <source>
        <dbReference type="ARBA" id="ARBA00023054"/>
    </source>
</evidence>
<evidence type="ECO:0000256" key="4">
    <source>
        <dbReference type="ARBA" id="ARBA00022454"/>
    </source>
</evidence>
<feature type="coiled-coil region" evidence="11">
    <location>
        <begin position="919"/>
        <end position="953"/>
    </location>
</feature>
<reference evidence="14 15" key="1">
    <citation type="submission" date="2016-03" db="EMBL/GenBank/DDBJ databases">
        <title>How can Kluyveromyces marxianus grow so fast - potential evolutionary course in Saccharomyces Complex revealed by comparative genomics.</title>
        <authorList>
            <person name="Mo W."/>
            <person name="Lu W."/>
            <person name="Yang X."/>
            <person name="Qi J."/>
            <person name="Lv H."/>
        </authorList>
    </citation>
    <scope>NUCLEOTIDE SEQUENCE [LARGE SCALE GENOMIC DNA]</scope>
    <source>
        <strain evidence="14 15">FIM1</strain>
    </source>
</reference>
<dbReference type="PANTHER" id="PTHR18937:SF12">
    <property type="entry name" value="STRUCTURAL MAINTENANCE OF CHROMOSOMES PROTEIN"/>
    <property type="match status" value="1"/>
</dbReference>
<dbReference type="CDD" id="cd03275">
    <property type="entry name" value="ABC_SMC1_euk"/>
    <property type="match status" value="2"/>
</dbReference>
<dbReference type="PIRSF" id="PIRSF005719">
    <property type="entry name" value="SMC"/>
    <property type="match status" value="1"/>
</dbReference>
<accession>A0ABX6ESD8</accession>
<dbReference type="Gene3D" id="3.30.70.1620">
    <property type="match status" value="1"/>
</dbReference>
<feature type="coiled-coil region" evidence="11">
    <location>
        <begin position="453"/>
        <end position="480"/>
    </location>
</feature>
<dbReference type="Gene3D" id="3.40.50.300">
    <property type="entry name" value="P-loop containing nucleotide triphosphate hydrolases"/>
    <property type="match status" value="2"/>
</dbReference>
<comment type="subcellular location">
    <subcellularLocation>
        <location evidence="2">Chromosome</location>
    </subcellularLocation>
    <subcellularLocation>
        <location evidence="1 10">Nucleus</location>
    </subcellularLocation>
</comment>
<evidence type="ECO:0000256" key="3">
    <source>
        <dbReference type="ARBA" id="ARBA00005597"/>
    </source>
</evidence>
<dbReference type="InterPro" id="IPR028468">
    <property type="entry name" value="Smc1_ABC"/>
</dbReference>
<feature type="coiled-coil region" evidence="11">
    <location>
        <begin position="301"/>
        <end position="384"/>
    </location>
</feature>